<dbReference type="SUPFAM" id="SSF141673">
    <property type="entry name" value="MOSC N-terminal domain-like"/>
    <property type="match status" value="1"/>
</dbReference>
<dbReference type="InterPro" id="IPR011037">
    <property type="entry name" value="Pyrv_Knase-like_insert_dom_sf"/>
</dbReference>
<gene>
    <name evidence="2" type="ORF">ABS764_06165</name>
</gene>
<dbReference type="InterPro" id="IPR005302">
    <property type="entry name" value="MoCF_Sase_C"/>
</dbReference>
<organism evidence="2 3">
    <name type="scientific">Flavobacterium plantiphilum</name>
    <dbReference type="NCBI Taxonomy" id="3163297"/>
    <lineage>
        <taxon>Bacteria</taxon>
        <taxon>Pseudomonadati</taxon>
        <taxon>Bacteroidota</taxon>
        <taxon>Flavobacteriia</taxon>
        <taxon>Flavobacteriales</taxon>
        <taxon>Flavobacteriaceae</taxon>
        <taxon>Flavobacterium</taxon>
    </lineage>
</organism>
<dbReference type="PANTHER" id="PTHR14237:SF19">
    <property type="entry name" value="MITOCHONDRIAL AMIDOXIME REDUCING COMPONENT 1"/>
    <property type="match status" value="1"/>
</dbReference>
<sequence length="275" mass="31132">MLQLSEIWIYPVKSLGGIALKESKVMPRGLEHDRRWMLVDEHGVFITQREYPELALFQPEINNGFLKISYKGRQSEVLRISLNESAVKSENKVCVMVWEDEVHANEVSAEANNWFTDRLGFKVRLVYMPDESQRKVDPNYAVSQSDITSFSDGFPYLIIGQSSLDDLNSRLETALSVKRFRPNFVFTGGEPYEEESWKGFTIGNLDFFGVKPSGRCVIVTVNPESGAVDGKEPLRTLSKYKTVNKKVIFGQNVIALQQGSLKVGDEIAVLKKRSN</sequence>
<dbReference type="RefSeq" id="WP_408080924.1">
    <property type="nucleotide sequence ID" value="NZ_JBELQA010000003.1"/>
</dbReference>
<name>A0ABW8XT50_9FLAO</name>
<dbReference type="Pfam" id="PF03476">
    <property type="entry name" value="MOSC_N"/>
    <property type="match status" value="1"/>
</dbReference>
<protein>
    <submittedName>
        <fullName evidence="2">MOSC N-terminal beta barrel domain-containing protein</fullName>
    </submittedName>
</protein>
<keyword evidence="3" id="KW-1185">Reference proteome</keyword>
<dbReference type="Proteomes" id="UP001629260">
    <property type="component" value="Unassembled WGS sequence"/>
</dbReference>
<dbReference type="SUPFAM" id="SSF50800">
    <property type="entry name" value="PK beta-barrel domain-like"/>
    <property type="match status" value="1"/>
</dbReference>
<dbReference type="EMBL" id="JBELQA010000003">
    <property type="protein sequence ID" value="MFL9830435.1"/>
    <property type="molecule type" value="Genomic_DNA"/>
</dbReference>
<accession>A0ABW8XT50</accession>
<evidence type="ECO:0000313" key="3">
    <source>
        <dbReference type="Proteomes" id="UP001629260"/>
    </source>
</evidence>
<dbReference type="Pfam" id="PF03473">
    <property type="entry name" value="MOSC"/>
    <property type="match status" value="1"/>
</dbReference>
<dbReference type="PANTHER" id="PTHR14237">
    <property type="entry name" value="MOLYBDOPTERIN COFACTOR SULFURASE MOSC"/>
    <property type="match status" value="1"/>
</dbReference>
<feature type="domain" description="MOSC" evidence="1">
    <location>
        <begin position="123"/>
        <end position="270"/>
    </location>
</feature>
<evidence type="ECO:0000259" key="1">
    <source>
        <dbReference type="PROSITE" id="PS51340"/>
    </source>
</evidence>
<comment type="caution">
    <text evidence="2">The sequence shown here is derived from an EMBL/GenBank/DDBJ whole genome shotgun (WGS) entry which is preliminary data.</text>
</comment>
<dbReference type="PROSITE" id="PS51340">
    <property type="entry name" value="MOSC"/>
    <property type="match status" value="1"/>
</dbReference>
<evidence type="ECO:0000313" key="2">
    <source>
        <dbReference type="EMBL" id="MFL9830435.1"/>
    </source>
</evidence>
<dbReference type="InterPro" id="IPR005303">
    <property type="entry name" value="MOCOS_middle"/>
</dbReference>
<reference evidence="2 3" key="1">
    <citation type="submission" date="2024-06" db="EMBL/GenBank/DDBJ databases">
        <authorList>
            <person name="Kaempfer P."/>
            <person name="Viver T."/>
        </authorList>
    </citation>
    <scope>NUCLEOTIDE SEQUENCE [LARGE SCALE GENOMIC DNA]</scope>
    <source>
        <strain evidence="2 3">ST-87</strain>
    </source>
</reference>
<proteinExistence type="predicted"/>